<dbReference type="PANTHER" id="PTHR47706:SF4">
    <property type="entry name" value="NMRA-LIKE DOMAIN-CONTAINING PROTEIN"/>
    <property type="match status" value="1"/>
</dbReference>
<feature type="domain" description="NmrA-like" evidence="4">
    <location>
        <begin position="3"/>
        <end position="269"/>
    </location>
</feature>
<dbReference type="Gene3D" id="3.40.50.720">
    <property type="entry name" value="NAD(P)-binding Rossmann-like Domain"/>
    <property type="match status" value="1"/>
</dbReference>
<organism evidence="5 6">
    <name type="scientific">Lineolata rhizophorae</name>
    <dbReference type="NCBI Taxonomy" id="578093"/>
    <lineage>
        <taxon>Eukaryota</taxon>
        <taxon>Fungi</taxon>
        <taxon>Dikarya</taxon>
        <taxon>Ascomycota</taxon>
        <taxon>Pezizomycotina</taxon>
        <taxon>Dothideomycetes</taxon>
        <taxon>Dothideomycetes incertae sedis</taxon>
        <taxon>Lineolatales</taxon>
        <taxon>Lineolataceae</taxon>
        <taxon>Lineolata</taxon>
    </lineage>
</organism>
<comment type="similarity">
    <text evidence="1">Belongs to the NmrA-type oxidoreductase family. Isoflavone reductase subfamily.</text>
</comment>
<dbReference type="Pfam" id="PF05368">
    <property type="entry name" value="NmrA"/>
    <property type="match status" value="1"/>
</dbReference>
<dbReference type="SUPFAM" id="SSF51735">
    <property type="entry name" value="NAD(P)-binding Rossmann-fold domains"/>
    <property type="match status" value="1"/>
</dbReference>
<evidence type="ECO:0000256" key="2">
    <source>
        <dbReference type="ARBA" id="ARBA00022857"/>
    </source>
</evidence>
<dbReference type="InterPro" id="IPR036291">
    <property type="entry name" value="NAD(P)-bd_dom_sf"/>
</dbReference>
<dbReference type="AlphaFoldDB" id="A0A6A6PE87"/>
<dbReference type="Proteomes" id="UP000799766">
    <property type="component" value="Unassembled WGS sequence"/>
</dbReference>
<evidence type="ECO:0000256" key="1">
    <source>
        <dbReference type="ARBA" id="ARBA00005725"/>
    </source>
</evidence>
<dbReference type="EMBL" id="MU001670">
    <property type="protein sequence ID" value="KAF2462059.1"/>
    <property type="molecule type" value="Genomic_DNA"/>
</dbReference>
<dbReference type="InterPro" id="IPR008030">
    <property type="entry name" value="NmrA-like"/>
</dbReference>
<reference evidence="5" key="1">
    <citation type="journal article" date="2020" name="Stud. Mycol.">
        <title>101 Dothideomycetes genomes: a test case for predicting lifestyles and emergence of pathogens.</title>
        <authorList>
            <person name="Haridas S."/>
            <person name="Albert R."/>
            <person name="Binder M."/>
            <person name="Bloem J."/>
            <person name="Labutti K."/>
            <person name="Salamov A."/>
            <person name="Andreopoulos B."/>
            <person name="Baker S."/>
            <person name="Barry K."/>
            <person name="Bills G."/>
            <person name="Bluhm B."/>
            <person name="Cannon C."/>
            <person name="Castanera R."/>
            <person name="Culley D."/>
            <person name="Daum C."/>
            <person name="Ezra D."/>
            <person name="Gonzalez J."/>
            <person name="Henrissat B."/>
            <person name="Kuo A."/>
            <person name="Liang C."/>
            <person name="Lipzen A."/>
            <person name="Lutzoni F."/>
            <person name="Magnuson J."/>
            <person name="Mondo S."/>
            <person name="Nolan M."/>
            <person name="Ohm R."/>
            <person name="Pangilinan J."/>
            <person name="Park H.-J."/>
            <person name="Ramirez L."/>
            <person name="Alfaro M."/>
            <person name="Sun H."/>
            <person name="Tritt A."/>
            <person name="Yoshinaga Y."/>
            <person name="Zwiers L.-H."/>
            <person name="Turgeon B."/>
            <person name="Goodwin S."/>
            <person name="Spatafora J."/>
            <person name="Crous P."/>
            <person name="Grigoriev I."/>
        </authorList>
    </citation>
    <scope>NUCLEOTIDE SEQUENCE</scope>
    <source>
        <strain evidence="5">ATCC 16933</strain>
    </source>
</reference>
<dbReference type="GO" id="GO:0016491">
    <property type="term" value="F:oxidoreductase activity"/>
    <property type="evidence" value="ECO:0007669"/>
    <property type="project" value="UniProtKB-KW"/>
</dbReference>
<sequence>MVTVAVAGGSGGLGLIIAHSILDSKKHKVVVLSRKENPELSALGVDVRPVDYNDLSSLIAALNGVHTVISTIAVPNKALADSQIALINAAVAAGVKRFAPSEFTISSYDSIELYAPKTAVWDAVVASGLEYTRFTCGLFHNFWAAGTPKGEKEALAGMPAWNFIINVKAGTADIPGDGGVKIAVIDTRDVARFVTASLDLPKWDEELGMLGEYASWNELVDKAEKATGRKFLRRYTTRQELVKLAEDPEKRFYNQFRIAMVDQKFTVPPTLNEKFPEIRPMSTQDFLDNAWAGVELPPPAWK</sequence>
<dbReference type="PANTHER" id="PTHR47706">
    <property type="entry name" value="NMRA-LIKE FAMILY PROTEIN"/>
    <property type="match status" value="1"/>
</dbReference>
<keyword evidence="6" id="KW-1185">Reference proteome</keyword>
<dbReference type="Gene3D" id="3.90.25.10">
    <property type="entry name" value="UDP-galactose 4-epimerase, domain 1"/>
    <property type="match status" value="1"/>
</dbReference>
<evidence type="ECO:0000313" key="6">
    <source>
        <dbReference type="Proteomes" id="UP000799766"/>
    </source>
</evidence>
<gene>
    <name evidence="5" type="ORF">BDY21DRAFT_277025</name>
</gene>
<keyword evidence="2" id="KW-0521">NADP</keyword>
<evidence type="ECO:0000313" key="5">
    <source>
        <dbReference type="EMBL" id="KAF2462059.1"/>
    </source>
</evidence>
<accession>A0A6A6PE87</accession>
<protein>
    <submittedName>
        <fullName evidence="5">NAD-P-binding protein</fullName>
    </submittedName>
</protein>
<name>A0A6A6PE87_9PEZI</name>
<dbReference type="InterPro" id="IPR051609">
    <property type="entry name" value="NmrA/Isoflavone_reductase-like"/>
</dbReference>
<evidence type="ECO:0000259" key="4">
    <source>
        <dbReference type="Pfam" id="PF05368"/>
    </source>
</evidence>
<keyword evidence="3" id="KW-0560">Oxidoreductase</keyword>
<evidence type="ECO:0000256" key="3">
    <source>
        <dbReference type="ARBA" id="ARBA00023002"/>
    </source>
</evidence>
<dbReference type="OrthoDB" id="10000533at2759"/>
<proteinExistence type="inferred from homology"/>